<gene>
    <name evidence="1" type="ORF">BOW51_02655</name>
</gene>
<organism evidence="1 2">
    <name type="scientific">Solemya velesiana gill symbiont</name>
    <dbReference type="NCBI Taxonomy" id="1918948"/>
    <lineage>
        <taxon>Bacteria</taxon>
        <taxon>Pseudomonadati</taxon>
        <taxon>Pseudomonadota</taxon>
        <taxon>Gammaproteobacteria</taxon>
        <taxon>sulfur-oxidizing symbionts</taxon>
    </lineage>
</organism>
<dbReference type="CDD" id="cd02976">
    <property type="entry name" value="NrdH"/>
    <property type="match status" value="1"/>
</dbReference>
<dbReference type="PANTHER" id="PTHR33558:SF1">
    <property type="entry name" value="GLUTAREDOXIN-LIKE PROTEIN C5ORF63 HOMOLOG"/>
    <property type="match status" value="1"/>
</dbReference>
<dbReference type="Proteomes" id="UP000190896">
    <property type="component" value="Unassembled WGS sequence"/>
</dbReference>
<protein>
    <recommendedName>
        <fullName evidence="3">Thioredoxin family protein</fullName>
    </recommendedName>
</protein>
<dbReference type="InterPro" id="IPR008554">
    <property type="entry name" value="Glutaredoxin-like"/>
</dbReference>
<name>A0A1T2KX24_9GAMM</name>
<evidence type="ECO:0000313" key="2">
    <source>
        <dbReference type="Proteomes" id="UP000190896"/>
    </source>
</evidence>
<dbReference type="Gene3D" id="3.40.30.10">
    <property type="entry name" value="Glutaredoxin"/>
    <property type="match status" value="1"/>
</dbReference>
<evidence type="ECO:0000313" key="1">
    <source>
        <dbReference type="EMBL" id="OOZ37372.1"/>
    </source>
</evidence>
<reference evidence="1 2" key="1">
    <citation type="submission" date="2016-11" db="EMBL/GenBank/DDBJ databases">
        <title>Mixed transmission modes and dynamic genome evolution in an obligate animal-bacterial symbiosis.</title>
        <authorList>
            <person name="Russell S.L."/>
            <person name="Corbett-Detig R.B."/>
            <person name="Cavanaugh C.M."/>
        </authorList>
    </citation>
    <scope>NUCLEOTIDE SEQUENCE [LARGE SCALE GENOMIC DNA]</scope>
    <source>
        <strain evidence="1">Se-Cadez</strain>
    </source>
</reference>
<dbReference type="PANTHER" id="PTHR33558">
    <property type="entry name" value="GLUTAREDOXIN-LIKE PROTEIN C5ORF63 HOMOLOG"/>
    <property type="match status" value="1"/>
</dbReference>
<dbReference type="OrthoDB" id="8537427at2"/>
<dbReference type="AlphaFoldDB" id="A0A1T2KX24"/>
<proteinExistence type="predicted"/>
<dbReference type="SUPFAM" id="SSF52833">
    <property type="entry name" value="Thioredoxin-like"/>
    <property type="match status" value="1"/>
</dbReference>
<dbReference type="EMBL" id="MPRJ01000011">
    <property type="protein sequence ID" value="OOZ37372.1"/>
    <property type="molecule type" value="Genomic_DNA"/>
</dbReference>
<dbReference type="InterPro" id="IPR036249">
    <property type="entry name" value="Thioredoxin-like_sf"/>
</dbReference>
<evidence type="ECO:0008006" key="3">
    <source>
        <dbReference type="Google" id="ProtNLM"/>
    </source>
</evidence>
<accession>A0A1T2KX24</accession>
<dbReference type="InterPro" id="IPR052565">
    <property type="entry name" value="Glutaredoxin-like_YDR286C"/>
</dbReference>
<dbReference type="Pfam" id="PF05768">
    <property type="entry name" value="Glrx-like"/>
    <property type="match status" value="1"/>
</dbReference>
<keyword evidence="2" id="KW-1185">Reference proteome</keyword>
<sequence length="83" mass="9644">MSQPGICFTLYTRNGCHLCEDMRWQLVEMQKERGFEFNEIDIDADPELEKRYGTLIPVLALGEKVLCNYYLDPVAVNETLARE</sequence>
<comment type="caution">
    <text evidence="1">The sequence shown here is derived from an EMBL/GenBank/DDBJ whole genome shotgun (WGS) entry which is preliminary data.</text>
</comment>
<dbReference type="RefSeq" id="WP_078485981.1">
    <property type="nucleotide sequence ID" value="NZ_MPRJ01000011.1"/>
</dbReference>